<feature type="transmembrane region" description="Helical" evidence="9">
    <location>
        <begin position="100"/>
        <end position="119"/>
    </location>
</feature>
<dbReference type="RefSeq" id="WP_336406192.1">
    <property type="nucleotide sequence ID" value="NZ_JBAPLU010000034.1"/>
</dbReference>
<keyword evidence="5 9" id="KW-1133">Transmembrane helix</keyword>
<feature type="transmembrane region" description="Helical" evidence="9">
    <location>
        <begin position="275"/>
        <end position="300"/>
    </location>
</feature>
<dbReference type="EMBL" id="JBAPLU010000034">
    <property type="protein sequence ID" value="MEI4274077.1"/>
    <property type="molecule type" value="Genomic_DNA"/>
</dbReference>
<feature type="transmembrane region" description="Helical" evidence="9">
    <location>
        <begin position="312"/>
        <end position="337"/>
    </location>
</feature>
<dbReference type="GO" id="GO:0016757">
    <property type="term" value="F:glycosyltransferase activity"/>
    <property type="evidence" value="ECO:0007669"/>
    <property type="project" value="UniProtKB-KW"/>
</dbReference>
<evidence type="ECO:0000256" key="7">
    <source>
        <dbReference type="ARBA" id="ARBA00043987"/>
    </source>
</evidence>
<evidence type="ECO:0000256" key="1">
    <source>
        <dbReference type="ARBA" id="ARBA00004141"/>
    </source>
</evidence>
<feature type="region of interest" description="Disordered" evidence="8">
    <location>
        <begin position="1"/>
        <end position="29"/>
    </location>
</feature>
<evidence type="ECO:0000256" key="4">
    <source>
        <dbReference type="ARBA" id="ARBA00022692"/>
    </source>
</evidence>
<comment type="caution">
    <text evidence="10">The sequence shown here is derived from an EMBL/GenBank/DDBJ whole genome shotgun (WGS) entry which is preliminary data.</text>
</comment>
<feature type="transmembrane region" description="Helical" evidence="9">
    <location>
        <begin position="470"/>
        <end position="492"/>
    </location>
</feature>
<feature type="transmembrane region" description="Helical" evidence="9">
    <location>
        <begin position="448"/>
        <end position="464"/>
    </location>
</feature>
<keyword evidence="4 9" id="KW-0812">Transmembrane</keyword>
<feature type="transmembrane region" description="Helical" evidence="9">
    <location>
        <begin position="193"/>
        <end position="211"/>
    </location>
</feature>
<feature type="transmembrane region" description="Helical" evidence="9">
    <location>
        <begin position="223"/>
        <end position="240"/>
    </location>
</feature>
<dbReference type="Pfam" id="PF26314">
    <property type="entry name" value="MptA_B_family"/>
    <property type="match status" value="1"/>
</dbReference>
<feature type="transmembrane region" description="Helical" evidence="9">
    <location>
        <begin position="37"/>
        <end position="56"/>
    </location>
</feature>
<name>A0ABU8DZ30_9ACTN</name>
<organism evidence="10 11">
    <name type="scientific">Klenkia sesuvii</name>
    <dbReference type="NCBI Taxonomy" id="3103137"/>
    <lineage>
        <taxon>Bacteria</taxon>
        <taxon>Bacillati</taxon>
        <taxon>Actinomycetota</taxon>
        <taxon>Actinomycetes</taxon>
        <taxon>Geodermatophilales</taxon>
        <taxon>Geodermatophilaceae</taxon>
        <taxon>Klenkia</taxon>
    </lineage>
</organism>
<proteinExistence type="inferred from homology"/>
<evidence type="ECO:0000256" key="9">
    <source>
        <dbReference type="SAM" id="Phobius"/>
    </source>
</evidence>
<dbReference type="InterPro" id="IPR049829">
    <property type="entry name" value="MptA/B-like"/>
</dbReference>
<keyword evidence="2 10" id="KW-0328">Glycosyltransferase</keyword>
<comment type="similarity">
    <text evidence="7">Belongs to the MptA/B family.</text>
</comment>
<feature type="transmembrane region" description="Helical" evidence="9">
    <location>
        <begin position="349"/>
        <end position="366"/>
    </location>
</feature>
<evidence type="ECO:0000313" key="10">
    <source>
        <dbReference type="EMBL" id="MEI4274077.1"/>
    </source>
</evidence>
<feature type="transmembrane region" description="Helical" evidence="9">
    <location>
        <begin position="68"/>
        <end position="88"/>
    </location>
</feature>
<reference evidence="10 11" key="1">
    <citation type="submission" date="2024-03" db="EMBL/GenBank/DDBJ databases">
        <title>Draft genome sequence of Klenkia sp. LSe6-5.</title>
        <authorList>
            <person name="Duangmal K."/>
            <person name="Chantavorakit T."/>
        </authorList>
    </citation>
    <scope>NUCLEOTIDE SEQUENCE [LARGE SCALE GENOMIC DNA]</scope>
    <source>
        <strain evidence="10 11">LSe6-5</strain>
    </source>
</reference>
<evidence type="ECO:0000256" key="5">
    <source>
        <dbReference type="ARBA" id="ARBA00022989"/>
    </source>
</evidence>
<evidence type="ECO:0000256" key="2">
    <source>
        <dbReference type="ARBA" id="ARBA00022676"/>
    </source>
</evidence>
<evidence type="ECO:0000256" key="6">
    <source>
        <dbReference type="ARBA" id="ARBA00023136"/>
    </source>
</evidence>
<protein>
    <submittedName>
        <fullName evidence="10">Polyprenol phosphomannose-dependent alpha 1,6 mannosyltransferase MptB</fullName>
    </submittedName>
</protein>
<keyword evidence="11" id="KW-1185">Reference proteome</keyword>
<evidence type="ECO:0000313" key="11">
    <source>
        <dbReference type="Proteomes" id="UP001361570"/>
    </source>
</evidence>
<dbReference type="NCBIfam" id="NF038066">
    <property type="entry name" value="MptB"/>
    <property type="match status" value="1"/>
</dbReference>
<keyword evidence="3" id="KW-0808">Transferase</keyword>
<keyword evidence="6 9" id="KW-0472">Membrane</keyword>
<evidence type="ECO:0000256" key="3">
    <source>
        <dbReference type="ARBA" id="ARBA00022679"/>
    </source>
</evidence>
<accession>A0ABU8DZ30</accession>
<sequence>MTVSPSAIDEDGAPSSSGATAVPPEQRRSWSVSPRRVRWTGVGGVLLLTAATWTALVVPGAAPGTATLLLAAEVTGTGAVVLAWLLLGIRAQAPLPPARWLTRTLALWCAPLLVAPPLFSRDVYSYLAQGEIAARSMDPGSVSPVAGLGATSEVVGRVDTPWQDTVSPYGPLATWVQRQATDLSGGDVVTGVVAHRLVAVLGLVLVVWALPRLAARTGVSPSAALWLGALNPLVLWHLVAGVHNDALMLGLALAGSAVALDALDGRLDRRRFALGLVLVVSAVAVKAPAVLALAVIGTAWARRRGGTGRDLVRAALGALLVLVVGLGMVQVLTGSGAGWVRALGTPGEVASWLAPTNWAGLLIAGADGGPFAAVVLGAGRAVGSVLALCGIVVVLLLQLGGRIGDVAALGAASALVVALGPVVQPWYLLWAVLPLAAVGVAGWARRALVGVVAVAAVLIPPMAGDHGDRVGQLVVGYALAAAVLGVGVLLVCRTAPVDRAVR</sequence>
<gene>
    <name evidence="10" type="primary">mptB</name>
    <name evidence="10" type="ORF">TEK04_20325</name>
</gene>
<evidence type="ECO:0000256" key="8">
    <source>
        <dbReference type="SAM" id="MobiDB-lite"/>
    </source>
</evidence>
<feature type="transmembrane region" description="Helical" evidence="9">
    <location>
        <begin position="426"/>
        <end position="443"/>
    </location>
</feature>
<feature type="transmembrane region" description="Helical" evidence="9">
    <location>
        <begin position="372"/>
        <end position="396"/>
    </location>
</feature>
<comment type="subcellular location">
    <subcellularLocation>
        <location evidence="1">Membrane</location>
        <topology evidence="1">Multi-pass membrane protein</topology>
    </subcellularLocation>
</comment>
<dbReference type="Proteomes" id="UP001361570">
    <property type="component" value="Unassembled WGS sequence"/>
</dbReference>